<keyword evidence="6" id="KW-0274">FAD</keyword>
<feature type="binding site" evidence="5">
    <location>
        <position position="379"/>
    </location>
    <ligand>
        <name>FAD</name>
        <dbReference type="ChEBI" id="CHEBI:57692"/>
    </ligand>
</feature>
<dbReference type="PRINTS" id="PR00757">
    <property type="entry name" value="AMINEOXDASEF"/>
</dbReference>
<dbReference type="InterPro" id="IPR050703">
    <property type="entry name" value="Flavin_MAO"/>
</dbReference>
<keyword evidence="9" id="KW-1185">Reference proteome</keyword>
<evidence type="ECO:0000256" key="2">
    <source>
        <dbReference type="ARBA" id="ARBA00005995"/>
    </source>
</evidence>
<feature type="binding site" evidence="5">
    <location>
        <position position="574"/>
    </location>
    <ligand>
        <name>FAD</name>
        <dbReference type="ChEBI" id="CHEBI:57692"/>
    </ligand>
</feature>
<comment type="cofactor">
    <cofactor evidence="1 6">
        <name>FAD</name>
        <dbReference type="ChEBI" id="CHEBI:57692"/>
    </cofactor>
</comment>
<evidence type="ECO:0000256" key="3">
    <source>
        <dbReference type="ARBA" id="ARBA00023002"/>
    </source>
</evidence>
<comment type="similarity">
    <text evidence="2 6">Belongs to the flavin monoamine oxidase family.</text>
</comment>
<comment type="catalytic activity">
    <reaction evidence="4">
        <text>a secondary aliphatic amine + O2 + H2O = a primary amine + an aldehyde + H2O2</text>
        <dbReference type="Rhea" id="RHEA:26414"/>
        <dbReference type="ChEBI" id="CHEBI:15377"/>
        <dbReference type="ChEBI" id="CHEBI:15379"/>
        <dbReference type="ChEBI" id="CHEBI:16240"/>
        <dbReference type="ChEBI" id="CHEBI:17478"/>
        <dbReference type="ChEBI" id="CHEBI:58855"/>
        <dbReference type="ChEBI" id="CHEBI:65296"/>
        <dbReference type="EC" id="1.4.3.4"/>
    </reaction>
</comment>
<dbReference type="InterPro" id="IPR036188">
    <property type="entry name" value="FAD/NAD-bd_sf"/>
</dbReference>
<dbReference type="SUPFAM" id="SSF54373">
    <property type="entry name" value="FAD-linked reductases, C-terminal domain"/>
    <property type="match status" value="1"/>
</dbReference>
<dbReference type="GO" id="GO:0097621">
    <property type="term" value="F:monoamine oxidase activity"/>
    <property type="evidence" value="ECO:0007669"/>
    <property type="project" value="UniProtKB-EC"/>
</dbReference>
<dbReference type="InterPro" id="IPR002937">
    <property type="entry name" value="Amino_oxidase"/>
</dbReference>
<dbReference type="EC" id="1.4.3.-" evidence="6"/>
<dbReference type="Pfam" id="PF01042">
    <property type="entry name" value="Ribonuc_L-PSP"/>
    <property type="match status" value="1"/>
</dbReference>
<dbReference type="AlphaFoldDB" id="W3WUU4"/>
<dbReference type="Pfam" id="PF01593">
    <property type="entry name" value="Amino_oxidase"/>
    <property type="match status" value="1"/>
</dbReference>
<dbReference type="InterPro" id="IPR035959">
    <property type="entry name" value="RutC-like_sf"/>
</dbReference>
<feature type="binding site" evidence="5">
    <location>
        <begin position="177"/>
        <end position="178"/>
    </location>
    <ligand>
        <name>FAD</name>
        <dbReference type="ChEBI" id="CHEBI:57692"/>
    </ligand>
</feature>
<dbReference type="EMBL" id="KI912116">
    <property type="protein sequence ID" value="ETS76902.1"/>
    <property type="molecule type" value="Genomic_DNA"/>
</dbReference>
<name>W3WUU4_PESFW</name>
<dbReference type="HOGENOM" id="CLU_004498_0_3_1"/>
<dbReference type="STRING" id="1229662.W3WUU4"/>
<dbReference type="PANTHER" id="PTHR43563">
    <property type="entry name" value="AMINE OXIDASE"/>
    <property type="match status" value="1"/>
</dbReference>
<dbReference type="Gene3D" id="3.90.660.10">
    <property type="match status" value="1"/>
</dbReference>
<feature type="domain" description="Amine oxidase" evidence="7">
    <location>
        <begin position="157"/>
        <end position="597"/>
    </location>
</feature>
<dbReference type="eggNOG" id="KOG0029">
    <property type="taxonomic scope" value="Eukaryota"/>
</dbReference>
<dbReference type="KEGG" id="pfy:PFICI_10776"/>
<evidence type="ECO:0000313" key="9">
    <source>
        <dbReference type="Proteomes" id="UP000030651"/>
    </source>
</evidence>
<dbReference type="Proteomes" id="UP000030651">
    <property type="component" value="Unassembled WGS sequence"/>
</dbReference>
<dbReference type="Gene3D" id="1.10.405.10">
    <property type="entry name" value="Guanine Nucleotide Dissociation Inhibitor, domain 1"/>
    <property type="match status" value="1"/>
</dbReference>
<dbReference type="CDD" id="cd00448">
    <property type="entry name" value="YjgF_YER057c_UK114_family"/>
    <property type="match status" value="1"/>
</dbReference>
<feature type="binding site" evidence="5">
    <location>
        <position position="486"/>
    </location>
    <ligand>
        <name>substrate</name>
    </ligand>
</feature>
<dbReference type="SUPFAM" id="SSF51905">
    <property type="entry name" value="FAD/NAD(P)-binding domain"/>
    <property type="match status" value="1"/>
</dbReference>
<keyword evidence="6" id="KW-0285">Flavoprotein</keyword>
<dbReference type="RefSeq" id="XP_007837548.1">
    <property type="nucleotide sequence ID" value="XM_007839357.1"/>
</dbReference>
<gene>
    <name evidence="8" type="ORF">PFICI_10776</name>
</gene>
<dbReference type="OMA" id="EWTRGAY"/>
<dbReference type="OrthoDB" id="5046242at2759"/>
<dbReference type="InParanoid" id="W3WUU4"/>
<evidence type="ECO:0000313" key="8">
    <source>
        <dbReference type="EMBL" id="ETS76902.1"/>
    </source>
</evidence>
<evidence type="ECO:0000259" key="7">
    <source>
        <dbReference type="Pfam" id="PF01593"/>
    </source>
</evidence>
<reference evidence="9" key="1">
    <citation type="journal article" date="2015" name="BMC Genomics">
        <title>Genomic and transcriptomic analysis of the endophytic fungus Pestalotiopsis fici reveals its lifestyle and high potential for synthesis of natural products.</title>
        <authorList>
            <person name="Wang X."/>
            <person name="Zhang X."/>
            <person name="Liu L."/>
            <person name="Xiang M."/>
            <person name="Wang W."/>
            <person name="Sun X."/>
            <person name="Che Y."/>
            <person name="Guo L."/>
            <person name="Liu G."/>
            <person name="Guo L."/>
            <person name="Wang C."/>
            <person name="Yin W.B."/>
            <person name="Stadler M."/>
            <person name="Zhang X."/>
            <person name="Liu X."/>
        </authorList>
    </citation>
    <scope>NUCLEOTIDE SEQUENCE [LARGE SCALE GENOMIC DNA]</scope>
    <source>
        <strain evidence="9">W106-1 / CGMCC3.15140</strain>
    </source>
</reference>
<dbReference type="SUPFAM" id="SSF55298">
    <property type="entry name" value="YjgF-like"/>
    <property type="match status" value="1"/>
</dbReference>
<sequence>MAPAVKILDLNNTSQLYHAPATIIPAGARTVHISGQPGANKAGIVPNDYESQIHLALLSIRKIILASGATVKDIAKLVVYIVNYEPKQRKHRRHIERFLKGHRPAMTLVPVAQLADPTWLVEIEAVVVCPSEPPSVPRPLHLEGQKSTDVVIIGAGLAGLTAAHSILKAGFSCIVLEARDRVGGKTWSQPMADGNGVLELGAAWINDTNQTKMIALARQFGLELIEQNTEGNVAVQDADGTISSFGYGDMPKFDAASVNDIVRIRDMVEADCQALDVFRPSDSDLDSVTFEAYLRSRGAKDKALLTATTWTRAMLGINPSDVSALFFLNYCKSGGGLLNMRSDRKGGGQHLRIRTGTQSFAQGLAATLPSELVRLNSPVKEVLQSGSGHVDVVAGDGASYQASKVITTVPSPVLKTINFVPPLHPVKQAWADASGYGYYTKCMAVFKSPFWVQKGFCGLAQSFIGPAAVVRDTSSPADDKHVLTCFMAGPPGQEWAKLAPEARDKALLAQIGKLYQSEDIVQQEFVETVMYEWVNDEWAGYGCPCTSITPGTLDTFGPDALRLPLGNLHFAGTETAGEWKGYMEGAVRSGERAADEVVEDLKSSFAARL</sequence>
<dbReference type="Gene3D" id="3.30.1330.40">
    <property type="entry name" value="RutC-like"/>
    <property type="match status" value="1"/>
</dbReference>
<dbReference type="PANTHER" id="PTHR43563:SF14">
    <property type="entry name" value="AMINE OXIDASE"/>
    <property type="match status" value="1"/>
</dbReference>
<proteinExistence type="inferred from homology"/>
<accession>W3WUU4</accession>
<dbReference type="InterPro" id="IPR001613">
    <property type="entry name" value="Flavin_amine_oxidase"/>
</dbReference>
<protein>
    <recommendedName>
        <fullName evidence="6">Amine oxidase</fullName>
        <ecNumber evidence="6">1.4.3.-</ecNumber>
    </recommendedName>
</protein>
<evidence type="ECO:0000256" key="6">
    <source>
        <dbReference type="RuleBase" id="RU362067"/>
    </source>
</evidence>
<dbReference type="GeneID" id="19275789"/>
<dbReference type="Gene3D" id="3.50.50.60">
    <property type="entry name" value="FAD/NAD(P)-binding domain"/>
    <property type="match status" value="1"/>
</dbReference>
<evidence type="ECO:0000256" key="5">
    <source>
        <dbReference type="PIRSR" id="PIRSR601613-1"/>
    </source>
</evidence>
<dbReference type="InterPro" id="IPR006175">
    <property type="entry name" value="YjgF/YER057c/UK114"/>
</dbReference>
<evidence type="ECO:0000256" key="4">
    <source>
        <dbReference type="ARBA" id="ARBA00048448"/>
    </source>
</evidence>
<evidence type="ECO:0000256" key="1">
    <source>
        <dbReference type="ARBA" id="ARBA00001974"/>
    </source>
</evidence>
<organism evidence="8 9">
    <name type="scientific">Pestalotiopsis fici (strain W106-1 / CGMCC3.15140)</name>
    <dbReference type="NCBI Taxonomy" id="1229662"/>
    <lineage>
        <taxon>Eukaryota</taxon>
        <taxon>Fungi</taxon>
        <taxon>Dikarya</taxon>
        <taxon>Ascomycota</taxon>
        <taxon>Pezizomycotina</taxon>
        <taxon>Sordariomycetes</taxon>
        <taxon>Xylariomycetidae</taxon>
        <taxon>Amphisphaeriales</taxon>
        <taxon>Sporocadaceae</taxon>
        <taxon>Pestalotiopsis</taxon>
    </lineage>
</organism>
<keyword evidence="3 6" id="KW-0560">Oxidoreductase</keyword>